<dbReference type="Proteomes" id="UP000281985">
    <property type="component" value="Unassembled WGS sequence"/>
</dbReference>
<gene>
    <name evidence="2" type="ORF">EAX61_16180</name>
</gene>
<accession>A0A3M0GFG9</accession>
<keyword evidence="3" id="KW-1185">Reference proteome</keyword>
<protein>
    <recommendedName>
        <fullName evidence="1">IgGFc-binding protein N-terminal domain-containing protein</fullName>
    </recommendedName>
</protein>
<feature type="non-terminal residue" evidence="2">
    <location>
        <position position="1570"/>
    </location>
</feature>
<dbReference type="Pfam" id="PF17517">
    <property type="entry name" value="IgGFc_binding"/>
    <property type="match status" value="1"/>
</dbReference>
<evidence type="ECO:0000259" key="1">
    <source>
        <dbReference type="Pfam" id="PF17517"/>
    </source>
</evidence>
<organism evidence="2 3">
    <name type="scientific">Dokdonia sinensis</name>
    <dbReference type="NCBI Taxonomy" id="2479847"/>
    <lineage>
        <taxon>Bacteria</taxon>
        <taxon>Pseudomonadati</taxon>
        <taxon>Bacteroidota</taxon>
        <taxon>Flavobacteriia</taxon>
        <taxon>Flavobacteriales</taxon>
        <taxon>Flavobacteriaceae</taxon>
        <taxon>Dokdonia</taxon>
    </lineage>
</organism>
<evidence type="ECO:0000313" key="2">
    <source>
        <dbReference type="EMBL" id="RMB56056.1"/>
    </source>
</evidence>
<sequence>MLKANRKRYFEKYIIIFNSYLRFDNKLSFMRLKYFLSVILFLAFLGQVFCQLGSTHYIPPLHGQEPINNNEVFIYMSTPNPVPFRVNILLGNGTVLGSVTISDGAPANFNTNVGGTSVLNTTTAQLNTVLNNKGVILEGEGLFYASVRLRAVNSNHSGYLVAKGEDALGTRFRVGSCPLTPGGLNNSLFTSIMAFENNTQIIISDFDPTMVFQGGTLPGVISLNAGETFVISAYENSSPANREGFIGALIEADKPVIVNTGNLATNLPDFVDSGGATQSTIGNDLMLDQIVDESLIGYEYMLVRGRGLNVLERPMVIATVPNTDIFVNGTFFATIANPGDYLFLNPEAFQPAAGPHRNMYVTSDDPSDPTDAQEPFYMYQFLGGGTSTATPGLIFVPPLSCFFQNDVNSIPNLNNITPTVSNYFGDIAITAFTGTTVTYNGAPPPTAALANPATTDWVTYLVTIPTAGAGDGVIIADGPIAVGYIGSDGSSAGFGGYYSGFAVNPEDTETDVCTLGGPIDLVDRIDGNPAGTGTWTPPLNSGGNIFDPMIDPAGVYVYEELGACANIIVDVTVTLVNSPDIDEMQLPDLTVCEADNFMLADPAMIMGANLSGPQYYTDTQASGTATLIDWTTEIFNTIGTQTIYVYDETRAEPDNCTDEVSFTITVNETPDATTNDPEVCAGVTSAPIIVTPNSGVPVNYTIDYDPIAEGQGFADVGAGTLPMPVTLTMAEYTIPSTANPGVYNGILTYYDAAGCTGTDSFTITIFENPEASTNDATVCQGVTSEEITITPISGMPQNYSIDYDAVAEAQGFVDVASVTMPDPITGAMYVIPAAGLPGTYNGILTYIDANGCQGTDDFTITINENPEAETNDTSVCQGETSTPINVTPSTGTPISYFIDYDAFAEGEGFVDAGTAMAPLPLAGANYVIPALGAVGDYNGTITYLDANGCSGTDTFTITIDRQPQATAPAAPLEECDDATGGNDTNGITEFDLTTFNLEILDGQNQAEVQITFHESAINAIDDMSPVGPLYTNTTANQQTIYVRVENIDNENCFATTQFEIIVNPLPVVTDVTLEQCDDDTDGFAIFNLQEANILISADAANETFTYFETEINAIDDMSPIMMDTAYPNQVAINDVVWARIETQNNCVRTARVDLQVSTSQIPPGFEISYEVCDNDNDGDASNGLANFNFANATPQIIALFPPADRPNLIVTYYNSIADASSEIDAIMDISNFDNTVANQQFLTVRVDNVTNNSCAGLEENAIVLNVIGNPEANTMVDDYDLCDEDNDLIEIYDLRSLETEILDGLSTADYSVVFYDDPTNAENEMSPITNDSMYPFNPGSTPALQTLFARVTNESTADRCFIVIDFDIVLNPDPIVNTPSDLLVCDDTAPDGFTTINLTLKNDEIKGVNTTGVTVTYHLDQMGADDADLSIVNPTMFVNTTNPQTVIARVTNNSTLCFDTIPLRVEVLQAPSVFAPTPYELCDPDNDDSTTFMLSSKNDEIRAGNPTLVITYYRTQAEAEADPPNVTNALDQNIYTNNSNPETVWARVENAGGCATVVPVELIVLDTPMP</sequence>
<evidence type="ECO:0000313" key="3">
    <source>
        <dbReference type="Proteomes" id="UP000281985"/>
    </source>
</evidence>
<dbReference type="EMBL" id="REFV01000027">
    <property type="protein sequence ID" value="RMB56056.1"/>
    <property type="molecule type" value="Genomic_DNA"/>
</dbReference>
<comment type="caution">
    <text evidence="2">The sequence shown here is derived from an EMBL/GenBank/DDBJ whole genome shotgun (WGS) entry which is preliminary data.</text>
</comment>
<name>A0A3M0GFG9_9FLAO</name>
<dbReference type="InterPro" id="IPR035234">
    <property type="entry name" value="IgGFc-bd_N"/>
</dbReference>
<reference evidence="2 3" key="1">
    <citation type="submission" date="2018-10" db="EMBL/GenBank/DDBJ databases">
        <title>Dokdonia luteus sp. nov., isolated from sea water.</title>
        <authorList>
            <person name="Zhou L.Y."/>
            <person name="Du Z.J."/>
        </authorList>
    </citation>
    <scope>NUCLEOTIDE SEQUENCE [LARGE SCALE GENOMIC DNA]</scope>
    <source>
        <strain evidence="2 3">SH27</strain>
    </source>
</reference>
<proteinExistence type="predicted"/>
<feature type="domain" description="IgGFc-binding protein N-terminal" evidence="1">
    <location>
        <begin position="166"/>
        <end position="486"/>
    </location>
</feature>